<dbReference type="GO" id="GO:0016491">
    <property type="term" value="F:oxidoreductase activity"/>
    <property type="evidence" value="ECO:0007669"/>
    <property type="project" value="UniProtKB-KW"/>
</dbReference>
<dbReference type="PIRSF" id="PIRSF000337">
    <property type="entry name" value="NTA_MOA"/>
    <property type="match status" value="1"/>
</dbReference>
<dbReference type="PANTHER" id="PTHR30011">
    <property type="entry name" value="ALKANESULFONATE MONOOXYGENASE-RELATED"/>
    <property type="match status" value="1"/>
</dbReference>
<accession>A0ABU9Q0I2</accession>
<dbReference type="InterPro" id="IPR051260">
    <property type="entry name" value="Diverse_substr_monoxygenases"/>
</dbReference>
<gene>
    <name evidence="7" type="ORF">V8G57_20450</name>
</gene>
<dbReference type="InterPro" id="IPR036661">
    <property type="entry name" value="Luciferase-like_sf"/>
</dbReference>
<dbReference type="SUPFAM" id="SSF51679">
    <property type="entry name" value="Bacterial luciferase-like"/>
    <property type="match status" value="1"/>
</dbReference>
<evidence type="ECO:0000256" key="4">
    <source>
        <dbReference type="ARBA" id="ARBA00023033"/>
    </source>
</evidence>
<dbReference type="NCBIfam" id="TIGR03860">
    <property type="entry name" value="FMN_nitrolo"/>
    <property type="match status" value="1"/>
</dbReference>
<keyword evidence="2" id="KW-0288">FMN</keyword>
<proteinExistence type="inferred from homology"/>
<keyword evidence="1" id="KW-0285">Flavoprotein</keyword>
<evidence type="ECO:0000259" key="6">
    <source>
        <dbReference type="Pfam" id="PF00296"/>
    </source>
</evidence>
<dbReference type="InterPro" id="IPR011251">
    <property type="entry name" value="Luciferase-like_dom"/>
</dbReference>
<organism evidence="7 8">
    <name type="scientific">Collimonas rhizosphaerae</name>
    <dbReference type="NCBI Taxonomy" id="3126357"/>
    <lineage>
        <taxon>Bacteria</taxon>
        <taxon>Pseudomonadati</taxon>
        <taxon>Pseudomonadota</taxon>
        <taxon>Betaproteobacteria</taxon>
        <taxon>Burkholderiales</taxon>
        <taxon>Oxalobacteraceae</taxon>
        <taxon>Collimonas</taxon>
    </lineage>
</organism>
<keyword evidence="8" id="KW-1185">Reference proteome</keyword>
<evidence type="ECO:0000313" key="8">
    <source>
        <dbReference type="Proteomes" id="UP001495910"/>
    </source>
</evidence>
<dbReference type="InterPro" id="IPR016215">
    <property type="entry name" value="NTA_MOA"/>
</dbReference>
<comment type="similarity">
    <text evidence="5">Belongs to the NtaA/SnaA/DszA monooxygenase family.</text>
</comment>
<dbReference type="Pfam" id="PF00296">
    <property type="entry name" value="Bac_luciferase"/>
    <property type="match status" value="1"/>
</dbReference>
<dbReference type="CDD" id="cd01095">
    <property type="entry name" value="Nitrilotriacetate_monoxgenase"/>
    <property type="match status" value="1"/>
</dbReference>
<dbReference type="PANTHER" id="PTHR30011:SF16">
    <property type="entry name" value="C2H2 FINGER DOMAIN TRANSCRIPTION FACTOR (EUROFUNG)-RELATED"/>
    <property type="match status" value="1"/>
</dbReference>
<evidence type="ECO:0000256" key="3">
    <source>
        <dbReference type="ARBA" id="ARBA00023002"/>
    </source>
</evidence>
<dbReference type="EMBL" id="JBANDC010000017">
    <property type="protein sequence ID" value="MEM4989770.1"/>
    <property type="molecule type" value="Genomic_DNA"/>
</dbReference>
<evidence type="ECO:0000256" key="1">
    <source>
        <dbReference type="ARBA" id="ARBA00022630"/>
    </source>
</evidence>
<dbReference type="Gene3D" id="3.20.20.30">
    <property type="entry name" value="Luciferase-like domain"/>
    <property type="match status" value="1"/>
</dbReference>
<comment type="caution">
    <text evidence="7">The sequence shown here is derived from an EMBL/GenBank/DDBJ whole genome shotgun (WGS) entry which is preliminary data.</text>
</comment>
<dbReference type="RefSeq" id="WP_342830937.1">
    <property type="nucleotide sequence ID" value="NZ_JBANDC010000017.1"/>
</dbReference>
<name>A0ABU9Q0I2_9BURK</name>
<dbReference type="EC" id="1.-.-.-" evidence="7"/>
<keyword evidence="3 7" id="KW-0560">Oxidoreductase</keyword>
<protein>
    <submittedName>
        <fullName evidence="7">LLM class flavin-dependent oxidoreductase</fullName>
        <ecNumber evidence="7">1.-.-.-</ecNumber>
    </submittedName>
</protein>
<sequence>MGNTAYGKTRRQIKLGTTIQGAGTTQSGWKHPDVALDASTDFAHYRQVAQKAEAGKFDFLFIVDSTFITPKSAPHYLNRLEPLTALSALSTVTSRLGLVGTLSVSFTEPFTAARQFASLDLLSQGRAGWNVVTTGLEGAALNYSKTGHLAHDVRYKLAAEHLQVVQGLWDSWEDDAFVGDRKTGVFFDPEKLHALDHKGEFFSVKGPLNIARSKQGQPVIFQAGSSEDGRNLAARSADAIFTIHDTFEQAQEFYQDIKRRTAAFGRAPEEILVLPGIDPIIGRTVEEAERKYQERVDLITIEEALDQLGRPFTYFDFSVYPLDAPFPDLGEIGSNSYRSYTDKIKKVAKEEQLTLRQTALRFAVPRSSFIGTPEQVADIAQKWFEQGAADGFIIGTTAAAGLNDFIDLVVPILQARGLFRSKYEHDTLRGNLGLRFAENRHTQAAQAAKKIAA</sequence>
<reference evidence="7 8" key="1">
    <citation type="submission" date="2024-02" db="EMBL/GenBank/DDBJ databases">
        <title>Draft genome sequence of Collimonas sp. strain H4R21, an effective mineral-weathering bacterial strain isolated from the beech rhizosphere.</title>
        <authorList>
            <person name="Morin E."/>
            <person name="Uroz S."/>
            <person name="Leveau J.H.J."/>
            <person name="Kumar R."/>
            <person name="Rey M.W."/>
            <person name="Pham J."/>
        </authorList>
    </citation>
    <scope>NUCLEOTIDE SEQUENCE [LARGE SCALE GENOMIC DNA]</scope>
    <source>
        <strain evidence="7 8">H4R21</strain>
    </source>
</reference>
<evidence type="ECO:0000256" key="5">
    <source>
        <dbReference type="ARBA" id="ARBA00033748"/>
    </source>
</evidence>
<feature type="domain" description="Luciferase-like" evidence="6">
    <location>
        <begin position="33"/>
        <end position="388"/>
    </location>
</feature>
<keyword evidence="4" id="KW-0503">Monooxygenase</keyword>
<dbReference type="Proteomes" id="UP001495910">
    <property type="component" value="Unassembled WGS sequence"/>
</dbReference>
<evidence type="ECO:0000313" key="7">
    <source>
        <dbReference type="EMBL" id="MEM4989770.1"/>
    </source>
</evidence>
<evidence type="ECO:0000256" key="2">
    <source>
        <dbReference type="ARBA" id="ARBA00022643"/>
    </source>
</evidence>